<sequence>LFQPPLENVYSEGYYLDLLYWYGDIASQTHRMNRLYAQGRLLIGFFLPRSYEEELVNPLSKLNVIEAYRSRYGKTSSSFHLDEDYVALEVMSYSMPYITTFGPGGLYIGAFLNPVLSAFI</sequence>
<dbReference type="AlphaFoldDB" id="A0A183D9T9"/>
<name>A0A183D9T9_9BILA</name>
<organism evidence="1">
    <name type="scientific">Gongylonema pulchrum</name>
    <dbReference type="NCBI Taxonomy" id="637853"/>
    <lineage>
        <taxon>Eukaryota</taxon>
        <taxon>Metazoa</taxon>
        <taxon>Ecdysozoa</taxon>
        <taxon>Nematoda</taxon>
        <taxon>Chromadorea</taxon>
        <taxon>Rhabditida</taxon>
        <taxon>Spirurina</taxon>
        <taxon>Spiruromorpha</taxon>
        <taxon>Spiruroidea</taxon>
        <taxon>Gongylonematidae</taxon>
        <taxon>Gongylonema</taxon>
    </lineage>
</organism>
<evidence type="ECO:0000313" key="1">
    <source>
        <dbReference type="WBParaSite" id="GPUH_0000548701-mRNA-1"/>
    </source>
</evidence>
<dbReference type="WBParaSite" id="GPUH_0000548701-mRNA-1">
    <property type="protein sequence ID" value="GPUH_0000548701-mRNA-1"/>
    <property type="gene ID" value="GPUH_0000548701"/>
</dbReference>
<protein>
    <submittedName>
        <fullName evidence="1">ABC transporter permease</fullName>
    </submittedName>
</protein>
<accession>A0A183D9T9</accession>
<proteinExistence type="predicted"/>
<reference evidence="1" key="1">
    <citation type="submission" date="2016-06" db="UniProtKB">
        <authorList>
            <consortium name="WormBaseParasite"/>
        </authorList>
    </citation>
    <scope>IDENTIFICATION</scope>
</reference>